<feature type="domain" description="BON" evidence="2">
    <location>
        <begin position="3"/>
        <end position="71"/>
    </location>
</feature>
<protein>
    <submittedName>
        <fullName evidence="3">BON domain-containing protein</fullName>
    </submittedName>
</protein>
<dbReference type="Pfam" id="PF04972">
    <property type="entry name" value="BON"/>
    <property type="match status" value="3"/>
</dbReference>
<dbReference type="PANTHER" id="PTHR34606:SF4">
    <property type="entry name" value="OUTER MEMBRANE LIPOPROTEIN DOLP"/>
    <property type="match status" value="1"/>
</dbReference>
<keyword evidence="4" id="KW-1185">Reference proteome</keyword>
<accession>A0ABT8S642</accession>
<dbReference type="PANTHER" id="PTHR34606">
    <property type="entry name" value="BON DOMAIN-CONTAINING PROTEIN"/>
    <property type="match status" value="1"/>
</dbReference>
<organism evidence="3 4">
    <name type="scientific">Variovorax ginsengisoli</name>
    <dbReference type="NCBI Taxonomy" id="363844"/>
    <lineage>
        <taxon>Bacteria</taxon>
        <taxon>Pseudomonadati</taxon>
        <taxon>Pseudomonadota</taxon>
        <taxon>Betaproteobacteria</taxon>
        <taxon>Burkholderiales</taxon>
        <taxon>Comamonadaceae</taxon>
        <taxon>Variovorax</taxon>
    </lineage>
</organism>
<evidence type="ECO:0000256" key="1">
    <source>
        <dbReference type="ARBA" id="ARBA00022729"/>
    </source>
</evidence>
<dbReference type="Gene3D" id="3.30.1340.30">
    <property type="match status" value="3"/>
</dbReference>
<gene>
    <name evidence="3" type="ORF">Q2T77_19040</name>
</gene>
<name>A0ABT8S642_9BURK</name>
<evidence type="ECO:0000259" key="2">
    <source>
        <dbReference type="PROSITE" id="PS50914"/>
    </source>
</evidence>
<feature type="domain" description="BON" evidence="2">
    <location>
        <begin position="78"/>
        <end position="146"/>
    </location>
</feature>
<dbReference type="PROSITE" id="PS50914">
    <property type="entry name" value="BON"/>
    <property type="match status" value="3"/>
</dbReference>
<evidence type="ECO:0000313" key="4">
    <source>
        <dbReference type="Proteomes" id="UP001169027"/>
    </source>
</evidence>
<dbReference type="EMBL" id="JAUKVY010000013">
    <property type="protein sequence ID" value="MDO1534389.1"/>
    <property type="molecule type" value="Genomic_DNA"/>
</dbReference>
<proteinExistence type="predicted"/>
<dbReference type="InterPro" id="IPR007055">
    <property type="entry name" value="BON_dom"/>
</dbReference>
<reference evidence="3" key="1">
    <citation type="submission" date="2023-06" db="EMBL/GenBank/DDBJ databases">
        <authorList>
            <person name="Jiang Y."/>
            <person name="Liu Q."/>
        </authorList>
    </citation>
    <scope>NUCLEOTIDE SEQUENCE</scope>
    <source>
        <strain evidence="3">CGMCC 1.12090</strain>
    </source>
</reference>
<dbReference type="SMART" id="SM00749">
    <property type="entry name" value="BON"/>
    <property type="match status" value="3"/>
</dbReference>
<sequence>MRSDAELRSDVQAELDWEPAIKSTGIGVAASDGVVTLTGHVASHAEKYAAERAAQRVNGVKALAVEITVKLPDSDQRTDTDIALAVERGLAWSALVPADKVKAMVENGWVTLTGEVEWDYQRKAAEKAVRNLMGVTGVSNLIVFTPKVVPSDVEKRLRDALERQADREAEQIDITVTGSQIKLRGTVHSWAEFNAVQHAAWSAPGVTSVMNDLVVQD</sequence>
<dbReference type="InterPro" id="IPR051686">
    <property type="entry name" value="Lipoprotein_DolP"/>
</dbReference>
<keyword evidence="1" id="KW-0732">Signal</keyword>
<dbReference type="InterPro" id="IPR014004">
    <property type="entry name" value="Transpt-assoc_nodulatn_dom_bac"/>
</dbReference>
<dbReference type="Proteomes" id="UP001169027">
    <property type="component" value="Unassembled WGS sequence"/>
</dbReference>
<feature type="domain" description="BON" evidence="2">
    <location>
        <begin position="149"/>
        <end position="217"/>
    </location>
</feature>
<dbReference type="RefSeq" id="WP_301812003.1">
    <property type="nucleotide sequence ID" value="NZ_JAUJZH010000013.1"/>
</dbReference>
<evidence type="ECO:0000313" key="3">
    <source>
        <dbReference type="EMBL" id="MDO1534389.1"/>
    </source>
</evidence>
<comment type="caution">
    <text evidence="3">The sequence shown here is derived from an EMBL/GenBank/DDBJ whole genome shotgun (WGS) entry which is preliminary data.</text>
</comment>